<dbReference type="InterPro" id="IPR003425">
    <property type="entry name" value="CCB3/YggT"/>
</dbReference>
<reference evidence="5" key="6">
    <citation type="submission" date="2023-02" db="EMBL/GenBank/DDBJ databases">
        <title>The sequence of Aeromonas hydrophila K533.</title>
        <authorList>
            <person name="Luo X."/>
        </authorList>
    </citation>
    <scope>NUCLEOTIDE SEQUENCE</scope>
    <source>
        <strain evidence="5">K533</strain>
    </source>
</reference>
<dbReference type="eggNOG" id="COG0762">
    <property type="taxonomic scope" value="Bacteria"/>
</dbReference>
<organism evidence="3 7">
    <name type="scientific">Aeromonas hydrophila</name>
    <dbReference type="NCBI Taxonomy" id="644"/>
    <lineage>
        <taxon>Bacteria</taxon>
        <taxon>Pseudomonadati</taxon>
        <taxon>Pseudomonadota</taxon>
        <taxon>Gammaproteobacteria</taxon>
        <taxon>Aeromonadales</taxon>
        <taxon>Aeromonadaceae</taxon>
        <taxon>Aeromonas</taxon>
    </lineage>
</organism>
<dbReference type="EMBL" id="CP118942">
    <property type="protein sequence ID" value="WEE26809.1"/>
    <property type="molecule type" value="Genomic_DNA"/>
</dbReference>
<dbReference type="EMBL" id="DACTUL010000002">
    <property type="protein sequence ID" value="HAT6342613.1"/>
    <property type="molecule type" value="Genomic_DNA"/>
</dbReference>
<dbReference type="Proteomes" id="UP001214666">
    <property type="component" value="Chromosome"/>
</dbReference>
<sequence>MNTAYFLINTIFDLYLMVVLLRVWLQWARADFYNPMSQMVVKLTNPLVVPLRRVIPGFGGLDMASVLLAIIIAFAKLALLKSMNVLLADWLTLSLFAGLTVLKKAGSMIFWVLLIRAILSWVSQGRNPIEYVMHQLTEPFLAPIRRILPALGGLDLSVLVAFIGLQAINYLLGDLFGQLWWMI</sequence>
<accession>A0A081UZ61</accession>
<gene>
    <name evidence="4" type="ORF">C6C11_20495</name>
    <name evidence="3" type="ORF">JAJ28_000271</name>
    <name evidence="5" type="ORF">PY771_00300</name>
</gene>
<proteinExistence type="inferred from homology"/>
<feature type="transmembrane region" description="Helical" evidence="2">
    <location>
        <begin position="6"/>
        <end position="25"/>
    </location>
</feature>
<dbReference type="KEGG" id="ahh:RY45_18755"/>
<reference evidence="3" key="1">
    <citation type="journal article" date="2018" name="Genome Biol.">
        <title>SKESA: strategic k-mer extension for scrupulous assemblies.</title>
        <authorList>
            <person name="Souvorov A."/>
            <person name="Agarwala R."/>
            <person name="Lipman D.J."/>
        </authorList>
    </citation>
    <scope>NUCLEOTIDE SEQUENCE</scope>
    <source>
        <strain evidence="3">OLC2673_Aeromonas</strain>
    </source>
</reference>
<feature type="transmembrane region" description="Helical" evidence="2">
    <location>
        <begin position="147"/>
        <end position="172"/>
    </location>
</feature>
<evidence type="ECO:0000313" key="7">
    <source>
        <dbReference type="Proteomes" id="UP000859505"/>
    </source>
</evidence>
<dbReference type="Proteomes" id="UP000253075">
    <property type="component" value="Unassembled WGS sequence"/>
</dbReference>
<dbReference type="Proteomes" id="UP000859505">
    <property type="component" value="Unassembled WGS sequence"/>
</dbReference>
<dbReference type="KEGG" id="ahi:VU14_03385"/>
<protein>
    <submittedName>
        <fullName evidence="3">YggT family protein</fullName>
    </submittedName>
</protein>
<dbReference type="KEGG" id="aaj:BOQ57_19100"/>
<dbReference type="EMBL" id="PUTQ01000037">
    <property type="protein sequence ID" value="RCF44353.1"/>
    <property type="molecule type" value="Genomic_DNA"/>
</dbReference>
<keyword evidence="2" id="KW-0472">Membrane</keyword>
<reference evidence="4" key="4">
    <citation type="submission" date="2018-02" db="EMBL/GenBank/DDBJ databases">
        <authorList>
            <person name="Williamson C."/>
        </authorList>
    </citation>
    <scope>NUCLEOTIDE SEQUENCE</scope>
    <source>
        <strain evidence="4">AFG_SD03_1510_Ahy_093</strain>
    </source>
</reference>
<name>A0A081UZ61_AERHY</name>
<evidence type="ECO:0000313" key="3">
    <source>
        <dbReference type="EMBL" id="HAT6342613.1"/>
    </source>
</evidence>
<feature type="transmembrane region" description="Helical" evidence="2">
    <location>
        <begin position="60"/>
        <end position="79"/>
    </location>
</feature>
<reference evidence="3" key="5">
    <citation type="submission" date="2020-01" db="EMBL/GenBank/DDBJ databases">
        <authorList>
            <consortium name="NCBI Pathogen Detection Project"/>
        </authorList>
    </citation>
    <scope>NUCLEOTIDE SEQUENCE</scope>
    <source>
        <strain evidence="3">OLC2673_Aeromonas</strain>
    </source>
</reference>
<comment type="similarity">
    <text evidence="1">Belongs to the YggT family.</text>
</comment>
<evidence type="ECO:0000313" key="6">
    <source>
        <dbReference type="Proteomes" id="UP000253075"/>
    </source>
</evidence>
<dbReference type="PANTHER" id="PTHR33219">
    <property type="entry name" value="YLMG HOMOLOG PROTEIN 2, CHLOROPLASTIC"/>
    <property type="match status" value="1"/>
</dbReference>
<evidence type="ECO:0000256" key="2">
    <source>
        <dbReference type="SAM" id="Phobius"/>
    </source>
</evidence>
<reference evidence="4 6" key="2">
    <citation type="journal article" date="2018" name="PLoS ONE">
        <title>Phenotypic characterization and whole genome analysis of extended-spectrum beta-lactamase-producing bacteria isolated from dogs in Germany.</title>
        <authorList>
            <person name="Boehmer T."/>
            <person name="Vogler A.J."/>
            <person name="Thomas A."/>
            <person name="Sauer S."/>
            <person name="Hergenroether M."/>
            <person name="Straubinger R.K."/>
            <person name="Birdsell D."/>
            <person name="Keim P."/>
            <person name="Sahl J.W."/>
            <person name="Williamson C.H."/>
            <person name="Riehm J.M."/>
        </authorList>
    </citation>
    <scope>NUCLEOTIDE SEQUENCE [LARGE SCALE GENOMIC DNA]</scope>
    <source>
        <strain evidence="4 6">AFG_SD03_1510_Ahy_093</strain>
    </source>
</reference>
<dbReference type="PANTHER" id="PTHR33219:SF14">
    <property type="entry name" value="PROTEIN COFACTOR ASSEMBLY OF COMPLEX C SUBUNIT B CCB3, CHLOROPLASTIC-RELATED"/>
    <property type="match status" value="1"/>
</dbReference>
<evidence type="ECO:0000256" key="1">
    <source>
        <dbReference type="ARBA" id="ARBA00010894"/>
    </source>
</evidence>
<keyword evidence="2" id="KW-0812">Transmembrane</keyword>
<dbReference type="RefSeq" id="WP_016351969.1">
    <property type="nucleotide sequence ID" value="NZ_AP019193.1"/>
</dbReference>
<reference evidence="6" key="3">
    <citation type="submission" date="2018-02" db="EMBL/GenBank/DDBJ databases">
        <title>Phenotypic characterization and whole genome analysis of multidrug-resistant, extended-spectrum beta-lactamase-producing bacteria isolated from dogs in Germany.</title>
        <authorList>
            <person name="Williamson C."/>
        </authorList>
    </citation>
    <scope>NUCLEOTIDE SEQUENCE [LARGE SCALE GENOMIC DNA]</scope>
    <source>
        <strain evidence="6">AFG_SD03_1510_Ahy_093</strain>
    </source>
</reference>
<keyword evidence="2" id="KW-1133">Transmembrane helix</keyword>
<dbReference type="GO" id="GO:0016020">
    <property type="term" value="C:membrane"/>
    <property type="evidence" value="ECO:0007669"/>
    <property type="project" value="InterPro"/>
</dbReference>
<evidence type="ECO:0000313" key="5">
    <source>
        <dbReference type="EMBL" id="WEE26809.1"/>
    </source>
</evidence>
<dbReference type="Pfam" id="PF02325">
    <property type="entry name" value="CCB3_YggT"/>
    <property type="match status" value="2"/>
</dbReference>
<dbReference type="AlphaFoldDB" id="A0A081UZ61"/>
<evidence type="ECO:0000313" key="4">
    <source>
        <dbReference type="EMBL" id="RCF44353.1"/>
    </source>
</evidence>